<dbReference type="GO" id="GO:0005737">
    <property type="term" value="C:cytoplasm"/>
    <property type="evidence" value="ECO:0007669"/>
    <property type="project" value="UniProtKB-SubCell"/>
</dbReference>
<organism evidence="6 7">
    <name type="scientific">Strongyloides papillosus</name>
    <name type="common">Intestinal threadworm</name>
    <dbReference type="NCBI Taxonomy" id="174720"/>
    <lineage>
        <taxon>Eukaryota</taxon>
        <taxon>Metazoa</taxon>
        <taxon>Ecdysozoa</taxon>
        <taxon>Nematoda</taxon>
        <taxon>Chromadorea</taxon>
        <taxon>Rhabditida</taxon>
        <taxon>Tylenchina</taxon>
        <taxon>Panagrolaimomorpha</taxon>
        <taxon>Strongyloidoidea</taxon>
        <taxon>Strongyloididae</taxon>
        <taxon>Strongyloides</taxon>
    </lineage>
</organism>
<dbReference type="PANTHER" id="PTHR11242:SF0">
    <property type="entry name" value="TPR_REGION DOMAIN-CONTAINING PROTEIN"/>
    <property type="match status" value="1"/>
</dbReference>
<dbReference type="STRING" id="174720.A0A0N5C682"/>
<dbReference type="Gene3D" id="1.25.40.10">
    <property type="entry name" value="Tetratricopeptide repeat domain"/>
    <property type="match status" value="1"/>
</dbReference>
<dbReference type="Proteomes" id="UP000046392">
    <property type="component" value="Unplaced"/>
</dbReference>
<dbReference type="SUPFAM" id="SSF54534">
    <property type="entry name" value="FKBP-like"/>
    <property type="match status" value="1"/>
</dbReference>
<evidence type="ECO:0000259" key="5">
    <source>
        <dbReference type="Pfam" id="PF23322"/>
    </source>
</evidence>
<evidence type="ECO:0000313" key="6">
    <source>
        <dbReference type="Proteomes" id="UP000046392"/>
    </source>
</evidence>
<dbReference type="SUPFAM" id="SSF48452">
    <property type="entry name" value="TPR-like"/>
    <property type="match status" value="1"/>
</dbReference>
<dbReference type="InterPro" id="IPR011990">
    <property type="entry name" value="TPR-like_helical_dom_sf"/>
</dbReference>
<name>A0A0N5C682_STREA</name>
<dbReference type="SMART" id="SM00028">
    <property type="entry name" value="TPR"/>
    <property type="match status" value="3"/>
</dbReference>
<evidence type="ECO:0000256" key="2">
    <source>
        <dbReference type="ARBA" id="ARBA00022490"/>
    </source>
</evidence>
<keyword evidence="4" id="KW-0802">TPR repeat</keyword>
<dbReference type="GO" id="GO:0003755">
    <property type="term" value="F:peptidyl-prolyl cis-trans isomerase activity"/>
    <property type="evidence" value="ECO:0007669"/>
    <property type="project" value="InterPro"/>
</dbReference>
<protein>
    <submittedName>
        <fullName evidence="7">TPR_REGION domain-containing protein</fullName>
    </submittedName>
</protein>
<dbReference type="AlphaFoldDB" id="A0A0N5C682"/>
<feature type="domain" description="AIP/AIPL N-terminal FKBP-type PPIase" evidence="5">
    <location>
        <begin position="125"/>
        <end position="240"/>
    </location>
</feature>
<reference evidence="7" key="1">
    <citation type="submission" date="2017-02" db="UniProtKB">
        <authorList>
            <consortium name="WormBaseParasite"/>
        </authorList>
    </citation>
    <scope>IDENTIFICATION</scope>
</reference>
<evidence type="ECO:0000313" key="7">
    <source>
        <dbReference type="WBParaSite" id="SPAL_0001345600.1"/>
    </source>
</evidence>
<dbReference type="InterPro" id="IPR056277">
    <property type="entry name" value="PPIase_AIP"/>
</dbReference>
<accession>A0A0N5C682</accession>
<keyword evidence="6" id="KW-1185">Reference proteome</keyword>
<comment type="subcellular location">
    <subcellularLocation>
        <location evidence="1">Cytoplasm</location>
    </subcellularLocation>
</comment>
<dbReference type="InterPro" id="IPR039663">
    <property type="entry name" value="AIP/AIPL1/TTC9"/>
</dbReference>
<keyword evidence="3" id="KW-0677">Repeat</keyword>
<dbReference type="InterPro" id="IPR046357">
    <property type="entry name" value="PPIase_dom_sf"/>
</dbReference>
<evidence type="ECO:0000256" key="3">
    <source>
        <dbReference type="ARBA" id="ARBA00022737"/>
    </source>
</evidence>
<dbReference type="Pfam" id="PF23322">
    <property type="entry name" value="PPIase_AIP"/>
    <property type="match status" value="1"/>
</dbReference>
<proteinExistence type="predicted"/>
<keyword evidence="2" id="KW-0963">Cytoplasm</keyword>
<evidence type="ECO:0000256" key="4">
    <source>
        <dbReference type="ARBA" id="ARBA00022803"/>
    </source>
</evidence>
<dbReference type="Gene3D" id="3.10.50.40">
    <property type="match status" value="1"/>
</dbReference>
<evidence type="ECO:0000256" key="1">
    <source>
        <dbReference type="ARBA" id="ARBA00004496"/>
    </source>
</evidence>
<dbReference type="WBParaSite" id="SPAL_0001345600.1">
    <property type="protein sequence ID" value="SPAL_0001345600.1"/>
    <property type="gene ID" value="SPAL_0001345600"/>
</dbReference>
<dbReference type="PANTHER" id="PTHR11242">
    <property type="entry name" value="ARYL HYDROCARBON RECEPTOR INTERACTING PROTEIN RELATED"/>
    <property type="match status" value="1"/>
</dbReference>
<sequence>MRTNQLQTKLKPKTMSLEIEGLKKATEKNELKKATEKNERLMSELKWIRGDVTQRISNEIKNSKRDTNSIEVKFKMFSRKKILRVGKGEPIGKVDGTKVYFHYEVYLPDKIYSGDEFPSDPSLYTCIDSTRRSWPKGFGREMEIVIGKKFQLEFFEYALSTMKSGEVAFFDAAPNIIANYATVASRLRNMVKSNSDSKTSPEPYVGSCCGAQLKNGTGYPELDKWNESPIALRFKFEITKIFTPGSYTQDDWQLEDSAKLSRAESLRLEGNGLVTQKKYEEAIERYGRALTLIDQVLLKETPKTPEYTAIDMLNVPLYSNLSLCFLKLNKTRDCIKTATEALKRDPKCEKALYRRAEGYINEWQLQEAESDLEALKNISPDNLQLYKIGMGKVGEARIKHQKTQAKYAKKMFPNANINKE</sequence>
<dbReference type="InterPro" id="IPR019734">
    <property type="entry name" value="TPR_rpt"/>
</dbReference>